<dbReference type="InterPro" id="IPR000330">
    <property type="entry name" value="SNF2_N"/>
</dbReference>
<dbReference type="SUPFAM" id="SSF160481">
    <property type="entry name" value="BRK domain-like"/>
    <property type="match status" value="1"/>
</dbReference>
<dbReference type="Pfam" id="PF00271">
    <property type="entry name" value="Helicase_C"/>
    <property type="match status" value="1"/>
</dbReference>
<evidence type="ECO:0000256" key="3">
    <source>
        <dbReference type="ARBA" id="ARBA00022737"/>
    </source>
</evidence>
<dbReference type="InterPro" id="IPR001650">
    <property type="entry name" value="Helicase_C-like"/>
</dbReference>
<feature type="compositionally biased region" description="Low complexity" evidence="13">
    <location>
        <begin position="177"/>
        <end position="191"/>
    </location>
</feature>
<keyword evidence="4" id="KW-0547">Nucleotide-binding</keyword>
<feature type="region of interest" description="Disordered" evidence="13">
    <location>
        <begin position="2266"/>
        <end position="2313"/>
    </location>
</feature>
<dbReference type="FunFam" id="2.40.50.40:FF:000001">
    <property type="entry name" value="chromodomain-helicase-DNA-binding protein 8 isoform X4"/>
    <property type="match status" value="1"/>
</dbReference>
<dbReference type="PROSITE" id="PS50013">
    <property type="entry name" value="CHROMO_2"/>
    <property type="match status" value="2"/>
</dbReference>
<dbReference type="CDD" id="cd18663">
    <property type="entry name" value="CD2_tandem_CHD5-9_like"/>
    <property type="match status" value="1"/>
</dbReference>
<feature type="region of interest" description="Disordered" evidence="13">
    <location>
        <begin position="1140"/>
        <end position="1163"/>
    </location>
</feature>
<dbReference type="Gene3D" id="3.40.5.120">
    <property type="match status" value="1"/>
</dbReference>
<keyword evidence="6" id="KW-0067">ATP-binding</keyword>
<feature type="region of interest" description="Disordered" evidence="13">
    <location>
        <begin position="2542"/>
        <end position="2596"/>
    </location>
</feature>
<feature type="region of interest" description="Disordered" evidence="13">
    <location>
        <begin position="1300"/>
        <end position="1361"/>
    </location>
</feature>
<evidence type="ECO:0000256" key="13">
    <source>
        <dbReference type="SAM" id="MobiDB-lite"/>
    </source>
</evidence>
<dbReference type="InterPro" id="IPR051493">
    <property type="entry name" value="CHD"/>
</dbReference>
<dbReference type="GO" id="GO:0003677">
    <property type="term" value="F:DNA binding"/>
    <property type="evidence" value="ECO:0007669"/>
    <property type="project" value="UniProtKB-KW"/>
</dbReference>
<feature type="domain" description="Chromo" evidence="14">
    <location>
        <begin position="344"/>
        <end position="422"/>
    </location>
</feature>
<dbReference type="GeneID" id="113998050"/>
<feature type="compositionally biased region" description="Basic and acidic residues" evidence="13">
    <location>
        <begin position="2561"/>
        <end position="2582"/>
    </location>
</feature>
<comment type="catalytic activity">
    <reaction evidence="12">
        <text>ATP + H2O = ADP + phosphate + H(+)</text>
        <dbReference type="Rhea" id="RHEA:13065"/>
        <dbReference type="ChEBI" id="CHEBI:15377"/>
        <dbReference type="ChEBI" id="CHEBI:15378"/>
        <dbReference type="ChEBI" id="CHEBI:30616"/>
        <dbReference type="ChEBI" id="CHEBI:43474"/>
        <dbReference type="ChEBI" id="CHEBI:456216"/>
    </reaction>
</comment>
<feature type="compositionally biased region" description="Basic and acidic residues" evidence="13">
    <location>
        <begin position="76"/>
        <end position="143"/>
    </location>
</feature>
<dbReference type="GO" id="GO:0005634">
    <property type="term" value="C:nucleus"/>
    <property type="evidence" value="ECO:0007669"/>
    <property type="project" value="UniProtKB-SubCell"/>
</dbReference>
<dbReference type="GO" id="GO:0016787">
    <property type="term" value="F:hydrolase activity"/>
    <property type="evidence" value="ECO:0007669"/>
    <property type="project" value="UniProtKB-KW"/>
</dbReference>
<dbReference type="InterPro" id="IPR016197">
    <property type="entry name" value="Chromo-like_dom_sf"/>
</dbReference>
<dbReference type="FunFam" id="3.40.50.10810:FF:000003">
    <property type="entry name" value="chromodomain-helicase-DNA-binding protein 8 isoform X4"/>
    <property type="match status" value="1"/>
</dbReference>
<dbReference type="RefSeq" id="XP_027596173.2">
    <property type="nucleotide sequence ID" value="XM_027740372.2"/>
</dbReference>
<dbReference type="SMART" id="SM00487">
    <property type="entry name" value="DEXDc"/>
    <property type="match status" value="1"/>
</dbReference>
<dbReference type="SMART" id="SM00592">
    <property type="entry name" value="BRK"/>
    <property type="match status" value="1"/>
</dbReference>
<dbReference type="GO" id="GO:0005524">
    <property type="term" value="F:ATP binding"/>
    <property type="evidence" value="ECO:0007669"/>
    <property type="project" value="UniProtKB-KW"/>
</dbReference>
<dbReference type="SMART" id="SM00490">
    <property type="entry name" value="HELICc"/>
    <property type="match status" value="1"/>
</dbReference>
<accession>A0A6J2IA44</accession>
<dbReference type="Pfam" id="PF00176">
    <property type="entry name" value="SNF2-rel_dom"/>
    <property type="match status" value="1"/>
</dbReference>
<evidence type="ECO:0000256" key="5">
    <source>
        <dbReference type="ARBA" id="ARBA00022801"/>
    </source>
</evidence>
<feature type="compositionally biased region" description="Polar residues" evidence="13">
    <location>
        <begin position="50"/>
        <end position="59"/>
    </location>
</feature>
<feature type="compositionally biased region" description="Polar residues" evidence="13">
    <location>
        <begin position="1696"/>
        <end position="1711"/>
    </location>
</feature>
<evidence type="ECO:0000259" key="15">
    <source>
        <dbReference type="PROSITE" id="PS51192"/>
    </source>
</evidence>
<feature type="region of interest" description="Disordered" evidence="13">
    <location>
        <begin position="1749"/>
        <end position="1777"/>
    </location>
</feature>
<keyword evidence="9" id="KW-0238">DNA-binding</keyword>
<keyword evidence="3" id="KW-0677">Repeat</keyword>
<evidence type="ECO:0000313" key="18">
    <source>
        <dbReference type="RefSeq" id="XP_027596173.2"/>
    </source>
</evidence>
<keyword evidence="8" id="KW-0805">Transcription regulation</keyword>
<dbReference type="CTD" id="84181"/>
<evidence type="ECO:0000256" key="12">
    <source>
        <dbReference type="ARBA" id="ARBA00049360"/>
    </source>
</evidence>
<dbReference type="Gene3D" id="2.40.50.40">
    <property type="match status" value="2"/>
</dbReference>
<dbReference type="InterPro" id="IPR038718">
    <property type="entry name" value="SNF2-like_sf"/>
</dbReference>
<sequence>MSSAWECKTQDTFASSEEQDEVPHQVTVTGTNTGSQCQCPKEEPGGAPQKRTSTQNGMQDSGGGGTGVKKKRKKKDLGEQEGGDKAAVEVKPKRRREPKEPKEPKKAKESKKPKEPKQREVAKKPRKPREPKAPKEPKDKKSSAEPAPRARPKKSSKDTPVEKKKKGKRKNEVPANSLDLDQDLLSPSVQSPEESAESADSQKRRSGRQVKRRKYNEDLDFKVVDDDGETIAVLGAGRTSALSASTLAWQAEEPPEDDANIIEKILASRMVQKEAHPGGLAFETEEFYVKYRNFSYLHCKWATLEELEKDPRISQKIKRFRNKQAQMKHIFTEPDEDLFNPDYVEVDRILEVAHTKDPDTGEEVTHYLVKWCSLPYEESTWELEEDVDPGKIKEFEALQIPPEIKHMVTYPEERPASESWQKLEKSREYKNSNQLREYQLEGMNWLLFNWYNRKNCILADEMGLGKTIQSITFLSEIFLMGIHGPFLIIAPLSTITNWEREFRTWTEMNAIVYHGSQISRQMIQQYEMVYRDTQGNPLPGIFKFQVVITTFEMILADCPELKKIQWRCVVIDEAHRLKNRNCKLLEGLKLMALEHKVLLTGTPLQNSVEELFSLLNFLEPQQFPSETAFLEEFGDLKTEEQVKKLQSILKPMMLRRLKDDVEKNLAPKQETIIEVELTNIQKKYYRAILEKNFSFLSKGANQHNMPNLINTMMELRKCCNHPYLINGAEEKILEDFRKTHSPEAPDFQLQAMIQAAGKLVLIDKLLPKLIAGGHKVLIFSQMVRCLDILEDYLIQRRYTYERIDGRVRGNLRQAAIDRFCKPDSDRFVFLLCTRAGGLGINLTAADTCIIFDSDWNPQNDLQAQARCHRIGQSKAVKVYRLITRNSYEREMFDKASLKLGLDKAVLQDINRKGSTNGVQQLSKMEVEDLLRKGAYGALMDEEDEGSKFCEEDIDQILQRRTQTITIQSEGKGSTFAKASFVASGNRTDISLDDPNFWQKWAKIAELDTDAKNEKESLVIDRPRVRKQTKHYNSFEEDELMEFSELDSDSDERPTRSRRFNEKTRRYLRAECFRVEKNLLIFGWGRWKDILTHGRFKWHLNEKDMEMICRALLVYCVKHYKGDEKIKSFIWDLITPTKDGQNQALQNHSGSLSAPVPRGRKGKKTKNQMLLPEIKNADWLATCNPEVVLHDDSYKKHLKQHCNKVLLRVRMLYYLKAEVLGEAADKAFEGTPARELDVLLPDIDYVEIPVDWWNAEADKSLLIGVFKHGYERYNAMRADPALCFLEKVGMPDEKLLSAEQGVSDGAQDAAERGSVEKEESNGEKLEGLPKQEDIVAAGVGEASEKRDEPAAAQDGSDSDRSCWPVSSALTARLRRLVTVYQRCNRKELPPRAEMLVPGNHGYWLQDEMFRRASEVDSVNKEMQKRWTRREQADFYRTVSSFGVIYDQEKKIFDWSQFRAISRLEKKTDESLEKYFYSFVAMCKNVCGLPLWKEDGPPDPDIYVEPITEERAARTLYRIELLRKVREQVLKCPQLHERLKLCRPSLYLPVWWECGKHDRDLLIGTAKHGLNRTDYYIMNDPQLSFLDAYRNYAQHKRTGLPGPETLCCLYQTNSKLYSSPLYSQVDRTCETLENEAESQIKLEAVDSTMSQAGGSTPDANCETFMSEVRDIISSNYDESSLPESLVCMMYDEKGCHSEQSSLARDSPNCTEVGSSVAKLSEGKLEGDEDPSSCDADTMREVPFLKGLQVGSDRMDSQNEEAEPSPSTPESNRSQSVPAELGKALEQKGALTSPVTGLPEHGTVERVLSMGLYGPSLHNYELKVPPEQRFISLLQEKGMEAKSAPSQSHSEEDEEEEEDDDNSEAAADAVDGLSGPRTRANCDPEANELGGEEQSSGLPTPEDTCPEDVSGEKEPLGPGEPGPEGREDRGLDEESTGQHSPGQAQSQPFSLPTPLLGTSGTEPPHARGDSWGRGAGCTEVPHTEPQRVKQEECENRDEGEKASSSQGRDGPEKYLEEENKSSASVLPGEIDDLQDARAPTIAQLLQEKTLYSFSEWPKDRVIINRIDNICHAILKGKWPSSSQQFEAQSLLTAPAVASNAGSRSSFAESEAPDPSFSNGVLLSQVQKEGFLSPAFTKDERKHRRPYEFEIERDAKQRSLEQLAAAHVHSPIVLNGWREAAVDLSRASDGSPGNSSPFPLNTNMPKLGTVNALQGSLGMDLSGILQAGLIHPVTGQIVNGSLRRDDAAMRRRRGRRKNVEGMDLIFLKERPLPNRLQDVQEDQPQPPQNSPLPDGPVAATSAPQPVPAAGGQEKTVPNKSLLDWLRQQSDYTLDVPGFGTNFSDKPKQRRQRCKDPSKLDISSLTGEERVPVVHKGTGRRLGGATAPALKELPRWLDANLEYAVAADWADIVKLSGYLPENKFNRVLTEPVLRDTGPRRRGRRPRSELLKGPGVVADSSSGMGPLFMNGLIAGMDLVGLQNMRNMQGIPLTGLVGFPAGFAAVPAGEDVKSTLSMLPMMLPGMATVPQMFGVGGLLNSPMTTTCTATAPTSLTSTTKGGTASAEKANEEKQGSQDGKKEPLAEDKPGPSSFSNQTESAITTSSPVAFNPFLIPGMSPGLIYPSMFLSPGIGMALPGIQQTRHSEAANLESQKRKRKKAKGESANPEPETVSLPEKEAANSQNCVEQSPPAAAEKEQDGPAEEERQAAHHTD</sequence>
<dbReference type="InterPro" id="IPR000953">
    <property type="entry name" value="Chromo/chromo_shadow_dom"/>
</dbReference>
<evidence type="ECO:0000256" key="11">
    <source>
        <dbReference type="ARBA" id="ARBA00023242"/>
    </source>
</evidence>
<feature type="region of interest" description="Disordered" evidence="13">
    <location>
        <begin position="2430"/>
        <end position="2450"/>
    </location>
</feature>
<dbReference type="InterPro" id="IPR049730">
    <property type="entry name" value="SNF2/RAD54-like_C"/>
</dbReference>
<feature type="compositionally biased region" description="Polar residues" evidence="13">
    <location>
        <begin position="2585"/>
        <end position="2596"/>
    </location>
</feature>
<feature type="compositionally biased region" description="Low complexity" evidence="13">
    <location>
        <begin position="2542"/>
        <end position="2552"/>
    </location>
</feature>
<feature type="region of interest" description="Disordered" evidence="13">
    <location>
        <begin position="1"/>
        <end position="215"/>
    </location>
</feature>
<dbReference type="Gene3D" id="3.40.50.300">
    <property type="entry name" value="P-loop containing nucleotide triphosphate hydrolases"/>
    <property type="match status" value="1"/>
</dbReference>
<dbReference type="InterPro" id="IPR006576">
    <property type="entry name" value="BRK_domain"/>
</dbReference>
<dbReference type="Pfam" id="PF00385">
    <property type="entry name" value="Chromo"/>
    <property type="match status" value="2"/>
</dbReference>
<feature type="compositionally biased region" description="Acidic residues" evidence="13">
    <location>
        <begin position="1848"/>
        <end position="1860"/>
    </location>
</feature>
<feature type="region of interest" description="Disordered" evidence="13">
    <location>
        <begin position="1696"/>
        <end position="1737"/>
    </location>
</feature>
<dbReference type="CDD" id="cd18668">
    <property type="entry name" value="CD1_tandem_CHD5-9_like"/>
    <property type="match status" value="1"/>
</dbReference>
<evidence type="ECO:0000256" key="6">
    <source>
        <dbReference type="ARBA" id="ARBA00022840"/>
    </source>
</evidence>
<dbReference type="FunFam" id="1.10.10.60:FF:000184">
    <property type="entry name" value="Chromodomain helicase DNA binding protein 6"/>
    <property type="match status" value="1"/>
</dbReference>
<dbReference type="Gene3D" id="1.10.10.60">
    <property type="entry name" value="Homeodomain-like"/>
    <property type="match status" value="2"/>
</dbReference>
<evidence type="ECO:0000256" key="4">
    <source>
        <dbReference type="ARBA" id="ARBA00022741"/>
    </source>
</evidence>
<dbReference type="Gene3D" id="3.40.50.10810">
    <property type="entry name" value="Tandem AAA-ATPase domain"/>
    <property type="match status" value="1"/>
</dbReference>
<organism evidence="17 18">
    <name type="scientific">Pipra filicauda</name>
    <name type="common">Wire-tailed manakin</name>
    <dbReference type="NCBI Taxonomy" id="649802"/>
    <lineage>
        <taxon>Eukaryota</taxon>
        <taxon>Metazoa</taxon>
        <taxon>Chordata</taxon>
        <taxon>Craniata</taxon>
        <taxon>Vertebrata</taxon>
        <taxon>Euteleostomi</taxon>
        <taxon>Archelosauria</taxon>
        <taxon>Archosauria</taxon>
        <taxon>Dinosauria</taxon>
        <taxon>Saurischia</taxon>
        <taxon>Theropoda</taxon>
        <taxon>Coelurosauria</taxon>
        <taxon>Aves</taxon>
        <taxon>Neognathae</taxon>
        <taxon>Neoaves</taxon>
        <taxon>Telluraves</taxon>
        <taxon>Australaves</taxon>
        <taxon>Passeriformes</taxon>
        <taxon>Pipridae</taxon>
        <taxon>Pipra</taxon>
    </lineage>
</organism>
<feature type="region of interest" description="Disordered" evidence="13">
    <location>
        <begin position="2331"/>
        <end position="2356"/>
    </location>
</feature>
<dbReference type="SMART" id="SM00298">
    <property type="entry name" value="CHROMO"/>
    <property type="match status" value="2"/>
</dbReference>
<protein>
    <submittedName>
        <fullName evidence="18 19">Chromodomain-helicase-DNA-binding protein 6 isoform X11</fullName>
    </submittedName>
</protein>
<feature type="region of interest" description="Disordered" evidence="13">
    <location>
        <begin position="1828"/>
        <end position="2022"/>
    </location>
</feature>
<feature type="compositionally biased region" description="Basic and acidic residues" evidence="13">
    <location>
        <begin position="1978"/>
        <end position="1998"/>
    </location>
</feature>
<proteinExistence type="inferred from homology"/>
<feature type="compositionally biased region" description="Polar residues" evidence="13">
    <location>
        <begin position="26"/>
        <end position="38"/>
    </location>
</feature>
<reference evidence="18 19" key="1">
    <citation type="submission" date="2025-04" db="UniProtKB">
        <authorList>
            <consortium name="RefSeq"/>
        </authorList>
    </citation>
    <scope>IDENTIFICATION</scope>
    <source>
        <tissue evidence="18 19">Muscle</tissue>
    </source>
</reference>
<comment type="subcellular location">
    <subcellularLocation>
        <location evidence="1">Nucleus</location>
    </subcellularLocation>
</comment>
<feature type="compositionally biased region" description="Basic and acidic residues" evidence="13">
    <location>
        <begin position="2006"/>
        <end position="2017"/>
    </location>
</feature>
<dbReference type="InterPro" id="IPR056342">
    <property type="entry name" value="HTH_CHD6-9"/>
</dbReference>
<evidence type="ECO:0000256" key="1">
    <source>
        <dbReference type="ARBA" id="ARBA00004123"/>
    </source>
</evidence>
<keyword evidence="10" id="KW-0804">Transcription</keyword>
<dbReference type="Pfam" id="PF23078">
    <property type="entry name" value="HTH_CHD6-9"/>
    <property type="match status" value="1"/>
</dbReference>
<feature type="compositionally biased region" description="Polar residues" evidence="13">
    <location>
        <begin position="1934"/>
        <end position="1958"/>
    </location>
</feature>
<feature type="domain" description="Helicase ATP-binding" evidence="15">
    <location>
        <begin position="447"/>
        <end position="621"/>
    </location>
</feature>
<dbReference type="SUPFAM" id="SSF52540">
    <property type="entry name" value="P-loop containing nucleoside triphosphate hydrolases"/>
    <property type="match status" value="2"/>
</dbReference>
<evidence type="ECO:0000256" key="10">
    <source>
        <dbReference type="ARBA" id="ARBA00023163"/>
    </source>
</evidence>
<keyword evidence="17" id="KW-1185">Reference proteome</keyword>
<dbReference type="PROSITE" id="PS51194">
    <property type="entry name" value="HELICASE_CTER"/>
    <property type="match status" value="1"/>
</dbReference>
<evidence type="ECO:0000313" key="19">
    <source>
        <dbReference type="RefSeq" id="XP_039239766.1"/>
    </source>
</evidence>
<dbReference type="Proteomes" id="UP000504627">
    <property type="component" value="Unplaced"/>
</dbReference>
<feature type="domain" description="Helicase C-terminal" evidence="16">
    <location>
        <begin position="761"/>
        <end position="930"/>
    </location>
</feature>
<gene>
    <name evidence="18 19 20" type="primary">CHD6</name>
</gene>
<keyword evidence="11" id="KW-0539">Nucleus</keyword>
<feature type="compositionally biased region" description="Basic and acidic residues" evidence="13">
    <location>
        <begin position="2688"/>
        <end position="2707"/>
    </location>
</feature>
<dbReference type="SUPFAM" id="SSF54160">
    <property type="entry name" value="Chromo domain-like"/>
    <property type="match status" value="2"/>
</dbReference>
<evidence type="ECO:0000256" key="8">
    <source>
        <dbReference type="ARBA" id="ARBA00023015"/>
    </source>
</evidence>
<evidence type="ECO:0000256" key="7">
    <source>
        <dbReference type="ARBA" id="ARBA00022853"/>
    </source>
</evidence>
<comment type="similarity">
    <text evidence="2">Belongs to the SNF2/RAD54 helicase family.</text>
</comment>
<keyword evidence="5" id="KW-0378">Hydrolase</keyword>
<feature type="compositionally biased region" description="Polar residues" evidence="13">
    <location>
        <begin position="1140"/>
        <end position="1151"/>
    </location>
</feature>
<evidence type="ECO:0000256" key="2">
    <source>
        <dbReference type="ARBA" id="ARBA00007025"/>
    </source>
</evidence>
<dbReference type="Pfam" id="PF07533">
    <property type="entry name" value="BRK"/>
    <property type="match status" value="1"/>
</dbReference>
<feature type="compositionally biased region" description="Basic residues" evidence="13">
    <location>
        <begin position="204"/>
        <end position="214"/>
    </location>
</feature>
<dbReference type="InterPro" id="IPR037259">
    <property type="entry name" value="BRK_sf"/>
</dbReference>
<dbReference type="InterPro" id="IPR027417">
    <property type="entry name" value="P-loop_NTPase"/>
</dbReference>
<name>A0A6J2IA44_9PASS</name>
<evidence type="ECO:0000259" key="16">
    <source>
        <dbReference type="PROSITE" id="PS51194"/>
    </source>
</evidence>
<keyword evidence="7" id="KW-0156">Chromatin regulator</keyword>
<feature type="compositionally biased region" description="Basic and acidic residues" evidence="13">
    <location>
        <begin position="1308"/>
        <end position="1332"/>
    </location>
</feature>
<evidence type="ECO:0000313" key="17">
    <source>
        <dbReference type="Proteomes" id="UP000504627"/>
    </source>
</evidence>
<dbReference type="GO" id="GO:0006325">
    <property type="term" value="P:chromatin organization"/>
    <property type="evidence" value="ECO:0007669"/>
    <property type="project" value="UniProtKB-KW"/>
</dbReference>
<dbReference type="PANTHER" id="PTHR46850:SF1">
    <property type="entry name" value="CHROMODOMAIN-HELICASE-DNA-BINDING PROTEIN 9"/>
    <property type="match status" value="1"/>
</dbReference>
<dbReference type="PROSITE" id="PS51192">
    <property type="entry name" value="HELICASE_ATP_BIND_1"/>
    <property type="match status" value="1"/>
</dbReference>
<dbReference type="InterPro" id="IPR023780">
    <property type="entry name" value="Chromo_domain"/>
</dbReference>
<feature type="domain" description="Chromo" evidence="14">
    <location>
        <begin position="260"/>
        <end position="324"/>
    </location>
</feature>
<feature type="region of interest" description="Disordered" evidence="13">
    <location>
        <begin position="2638"/>
        <end position="2707"/>
    </location>
</feature>
<dbReference type="RefSeq" id="XP_039239766.1">
    <property type="nucleotide sequence ID" value="XM_039383832.1"/>
</dbReference>
<dbReference type="PANTHER" id="PTHR46850">
    <property type="entry name" value="CHROMODOMAIN-HELICASE-DNA-BINDING PROTEIN 9"/>
    <property type="match status" value="1"/>
</dbReference>
<dbReference type="RefSeq" id="XP_039239767.1">
    <property type="nucleotide sequence ID" value="XM_039383833.1"/>
</dbReference>
<feature type="compositionally biased region" description="Pro residues" evidence="13">
    <location>
        <begin position="2280"/>
        <end position="2290"/>
    </location>
</feature>
<dbReference type="FunFam" id="3.40.50.300:FF:000015">
    <property type="entry name" value="chromodomain-helicase-DNA-binding protein 9 isoform X1"/>
    <property type="match status" value="1"/>
</dbReference>
<evidence type="ECO:0000313" key="20">
    <source>
        <dbReference type="RefSeq" id="XP_039239767.1"/>
    </source>
</evidence>
<dbReference type="InterPro" id="IPR014001">
    <property type="entry name" value="Helicase_ATP-bd"/>
</dbReference>
<evidence type="ECO:0000259" key="14">
    <source>
        <dbReference type="PROSITE" id="PS50013"/>
    </source>
</evidence>
<dbReference type="CDD" id="cd18793">
    <property type="entry name" value="SF2_C_SNF"/>
    <property type="match status" value="1"/>
</dbReference>
<evidence type="ECO:0000256" key="9">
    <source>
        <dbReference type="ARBA" id="ARBA00023125"/>
    </source>
</evidence>